<dbReference type="EMBL" id="ML210146">
    <property type="protein sequence ID" value="TFK30493.1"/>
    <property type="molecule type" value="Genomic_DNA"/>
</dbReference>
<accession>A0A5C3LDF4</accession>
<dbReference type="AlphaFoldDB" id="A0A5C3LDF4"/>
<evidence type="ECO:0000256" key="1">
    <source>
        <dbReference type="SAM" id="MobiDB-lite"/>
    </source>
</evidence>
<evidence type="ECO:0000313" key="3">
    <source>
        <dbReference type="EMBL" id="TFK30493.1"/>
    </source>
</evidence>
<feature type="region of interest" description="Disordered" evidence="1">
    <location>
        <begin position="144"/>
        <end position="184"/>
    </location>
</feature>
<proteinExistence type="predicted"/>
<gene>
    <name evidence="3" type="ORF">FA15DRAFT_11024</name>
</gene>
<organism evidence="3 4">
    <name type="scientific">Coprinopsis marcescibilis</name>
    <name type="common">Agaric fungus</name>
    <name type="synonym">Psathyrella marcescibilis</name>
    <dbReference type="NCBI Taxonomy" id="230819"/>
    <lineage>
        <taxon>Eukaryota</taxon>
        <taxon>Fungi</taxon>
        <taxon>Dikarya</taxon>
        <taxon>Basidiomycota</taxon>
        <taxon>Agaricomycotina</taxon>
        <taxon>Agaricomycetes</taxon>
        <taxon>Agaricomycetidae</taxon>
        <taxon>Agaricales</taxon>
        <taxon>Agaricineae</taxon>
        <taxon>Psathyrellaceae</taxon>
        <taxon>Coprinopsis</taxon>
    </lineage>
</organism>
<feature type="transmembrane region" description="Helical" evidence="2">
    <location>
        <begin position="43"/>
        <end position="63"/>
    </location>
</feature>
<dbReference type="OrthoDB" id="10623569at2759"/>
<protein>
    <submittedName>
        <fullName evidence="3">Uncharacterized protein</fullName>
    </submittedName>
</protein>
<keyword evidence="2" id="KW-1133">Transmembrane helix</keyword>
<sequence>MPNEPACTMTKYLACSTTPANERNPSSQSDQSGWHLDEGPHRYVGIVIVIIFVVIVIALWLYVGRKPREAVAWLWIRAGRLVGRKAGGDIESGKEVETVREKHTKSETDSMSSWPLTREGMKSHRLAPEHIAWLPERPAPCIKQKTQRVGRLRRKSQVPPRIPEKRPPNPSPDSCGQTPEIVRQ</sequence>
<evidence type="ECO:0000313" key="4">
    <source>
        <dbReference type="Proteomes" id="UP000307440"/>
    </source>
</evidence>
<reference evidence="3 4" key="1">
    <citation type="journal article" date="2019" name="Nat. Ecol. Evol.">
        <title>Megaphylogeny resolves global patterns of mushroom evolution.</title>
        <authorList>
            <person name="Varga T."/>
            <person name="Krizsan K."/>
            <person name="Foldi C."/>
            <person name="Dima B."/>
            <person name="Sanchez-Garcia M."/>
            <person name="Sanchez-Ramirez S."/>
            <person name="Szollosi G.J."/>
            <person name="Szarkandi J.G."/>
            <person name="Papp V."/>
            <person name="Albert L."/>
            <person name="Andreopoulos W."/>
            <person name="Angelini C."/>
            <person name="Antonin V."/>
            <person name="Barry K.W."/>
            <person name="Bougher N.L."/>
            <person name="Buchanan P."/>
            <person name="Buyck B."/>
            <person name="Bense V."/>
            <person name="Catcheside P."/>
            <person name="Chovatia M."/>
            <person name="Cooper J."/>
            <person name="Damon W."/>
            <person name="Desjardin D."/>
            <person name="Finy P."/>
            <person name="Geml J."/>
            <person name="Haridas S."/>
            <person name="Hughes K."/>
            <person name="Justo A."/>
            <person name="Karasinski D."/>
            <person name="Kautmanova I."/>
            <person name="Kiss B."/>
            <person name="Kocsube S."/>
            <person name="Kotiranta H."/>
            <person name="LaButti K.M."/>
            <person name="Lechner B.E."/>
            <person name="Liimatainen K."/>
            <person name="Lipzen A."/>
            <person name="Lukacs Z."/>
            <person name="Mihaltcheva S."/>
            <person name="Morgado L.N."/>
            <person name="Niskanen T."/>
            <person name="Noordeloos M.E."/>
            <person name="Ohm R.A."/>
            <person name="Ortiz-Santana B."/>
            <person name="Ovrebo C."/>
            <person name="Racz N."/>
            <person name="Riley R."/>
            <person name="Savchenko A."/>
            <person name="Shiryaev A."/>
            <person name="Soop K."/>
            <person name="Spirin V."/>
            <person name="Szebenyi C."/>
            <person name="Tomsovsky M."/>
            <person name="Tulloss R.E."/>
            <person name="Uehling J."/>
            <person name="Grigoriev I.V."/>
            <person name="Vagvolgyi C."/>
            <person name="Papp T."/>
            <person name="Martin F.M."/>
            <person name="Miettinen O."/>
            <person name="Hibbett D.S."/>
            <person name="Nagy L.G."/>
        </authorList>
    </citation>
    <scope>NUCLEOTIDE SEQUENCE [LARGE SCALE GENOMIC DNA]</scope>
    <source>
        <strain evidence="3 4">CBS 121175</strain>
    </source>
</reference>
<feature type="compositionally biased region" description="Basic residues" evidence="1">
    <location>
        <begin position="145"/>
        <end position="156"/>
    </location>
</feature>
<name>A0A5C3LDF4_COPMA</name>
<keyword evidence="2" id="KW-0812">Transmembrane</keyword>
<keyword evidence="4" id="KW-1185">Reference proteome</keyword>
<keyword evidence="2" id="KW-0472">Membrane</keyword>
<dbReference type="Proteomes" id="UP000307440">
    <property type="component" value="Unassembled WGS sequence"/>
</dbReference>
<evidence type="ECO:0000256" key="2">
    <source>
        <dbReference type="SAM" id="Phobius"/>
    </source>
</evidence>